<dbReference type="InterPro" id="IPR017438">
    <property type="entry name" value="ATP-NAD_kinase_N"/>
</dbReference>
<protein>
    <recommendedName>
        <fullName evidence="9">NAD+ kinase</fullName>
    </recommendedName>
</protein>
<evidence type="ECO:0000256" key="1">
    <source>
        <dbReference type="ARBA" id="ARBA00010995"/>
    </source>
</evidence>
<evidence type="ECO:0000313" key="8">
    <source>
        <dbReference type="Proteomes" id="UP001244341"/>
    </source>
</evidence>
<evidence type="ECO:0000256" key="3">
    <source>
        <dbReference type="ARBA" id="ARBA00022777"/>
    </source>
</evidence>
<dbReference type="InterPro" id="IPR016064">
    <property type="entry name" value="NAD/diacylglycerol_kinase_sf"/>
</dbReference>
<dbReference type="PANTHER" id="PTHR20275">
    <property type="entry name" value="NAD KINASE"/>
    <property type="match status" value="1"/>
</dbReference>
<reference evidence="7 8" key="1">
    <citation type="submission" date="2023-05" db="EMBL/GenBank/DDBJ databases">
        <title>A 100% complete, gapless, phased diploid assembly of the Scenedesmus obliquus UTEX 3031 genome.</title>
        <authorList>
            <person name="Biondi T.C."/>
            <person name="Hanschen E.R."/>
            <person name="Kwon T."/>
            <person name="Eng W."/>
            <person name="Kruse C.P.S."/>
            <person name="Koehler S.I."/>
            <person name="Kunde Y."/>
            <person name="Gleasner C.D."/>
            <person name="You Mak K.T."/>
            <person name="Polle J."/>
            <person name="Hovde B.T."/>
            <person name="Starkenburg S.R."/>
        </authorList>
    </citation>
    <scope>NUCLEOTIDE SEQUENCE [LARGE SCALE GENOMIC DNA]</scope>
    <source>
        <strain evidence="7 8">DOE0152z</strain>
    </source>
</reference>
<evidence type="ECO:0000256" key="5">
    <source>
        <dbReference type="ARBA" id="ARBA00023027"/>
    </source>
</evidence>
<dbReference type="SUPFAM" id="SSF111331">
    <property type="entry name" value="NAD kinase/diacylglycerol kinase-like"/>
    <property type="match status" value="1"/>
</dbReference>
<dbReference type="Pfam" id="PF01513">
    <property type="entry name" value="NAD_kinase"/>
    <property type="match status" value="1"/>
</dbReference>
<dbReference type="PANTHER" id="PTHR20275:SF6">
    <property type="entry name" value="NAD KINASE 2, CHLOROPLASTIC"/>
    <property type="match status" value="1"/>
</dbReference>
<evidence type="ECO:0000256" key="6">
    <source>
        <dbReference type="SAM" id="MobiDB-lite"/>
    </source>
</evidence>
<evidence type="ECO:0000313" key="7">
    <source>
        <dbReference type="EMBL" id="WIA08709.1"/>
    </source>
</evidence>
<dbReference type="EMBL" id="CP126208">
    <property type="protein sequence ID" value="WIA08709.1"/>
    <property type="molecule type" value="Genomic_DNA"/>
</dbReference>
<keyword evidence="5" id="KW-0520">NAD</keyword>
<accession>A0ABY8THZ4</accession>
<dbReference type="InterPro" id="IPR002504">
    <property type="entry name" value="NADK"/>
</dbReference>
<evidence type="ECO:0008006" key="9">
    <source>
        <dbReference type="Google" id="ProtNLM"/>
    </source>
</evidence>
<keyword evidence="4" id="KW-0521">NADP</keyword>
<name>A0ABY8THZ4_TETOB</name>
<keyword evidence="8" id="KW-1185">Reference proteome</keyword>
<dbReference type="Gene3D" id="3.40.50.10330">
    <property type="entry name" value="Probable inorganic polyphosphate/atp-NAD kinase, domain 1"/>
    <property type="match status" value="1"/>
</dbReference>
<keyword evidence="2" id="KW-0808">Transferase</keyword>
<sequence length="428" mass="45599">MQQVLSSSSSSSSSSSGSSIAVAPLDSAFGADDAVRGLIYGATLRFSDSAALRLRRRAMLVWEQGGPRRVLIVKKPVPAAAAQLEEMATWLQQQGLQVFVERAVHQQEFPQFAPFDAATTDIDFAITLGGDGTVLYLASLFTGDVPLPPVMCFAMGTLGFLTPFDATQYRTCLQWVLAANREHLYCTLRTRKRCAVLNAAGELLRVHHILNECVIDRGAFPSSVFLEVYIDGGFVTAAEADGLIIATPSGSTAYSMSAGGSMVAPSVPCTLLTPLSPHSLSFRPLILPENADLLVRLPRNARSHARASFDGKHPMRIERGGSVHFQTSLCPLPLINIGSLDRDWYEGITHKLKWNQTIRGAPGGAAAAGNLSSPSLHTLLRTARGSSNGHGGTDDDVAAGSTADIFNAVPPVAPGVPGSQHWQQVNGR</sequence>
<feature type="region of interest" description="Disordered" evidence="6">
    <location>
        <begin position="408"/>
        <end position="428"/>
    </location>
</feature>
<gene>
    <name evidence="7" type="ORF">OEZ85_008133</name>
</gene>
<proteinExistence type="inferred from homology"/>
<comment type="similarity">
    <text evidence="1">Belongs to the NAD kinase family.</text>
</comment>
<dbReference type="Gene3D" id="2.60.200.30">
    <property type="entry name" value="Probable inorganic polyphosphate/atp-NAD kinase, domain 2"/>
    <property type="match status" value="1"/>
</dbReference>
<dbReference type="HAMAP" id="MF_00361">
    <property type="entry name" value="NAD_kinase"/>
    <property type="match status" value="1"/>
</dbReference>
<dbReference type="Pfam" id="PF20143">
    <property type="entry name" value="NAD_kinase_C"/>
    <property type="match status" value="1"/>
</dbReference>
<keyword evidence="3" id="KW-0418">Kinase</keyword>
<dbReference type="Proteomes" id="UP001244341">
    <property type="component" value="Chromosome 1b"/>
</dbReference>
<evidence type="ECO:0000256" key="2">
    <source>
        <dbReference type="ARBA" id="ARBA00022679"/>
    </source>
</evidence>
<organism evidence="7 8">
    <name type="scientific">Tetradesmus obliquus</name>
    <name type="common">Green alga</name>
    <name type="synonym">Acutodesmus obliquus</name>
    <dbReference type="NCBI Taxonomy" id="3088"/>
    <lineage>
        <taxon>Eukaryota</taxon>
        <taxon>Viridiplantae</taxon>
        <taxon>Chlorophyta</taxon>
        <taxon>core chlorophytes</taxon>
        <taxon>Chlorophyceae</taxon>
        <taxon>CS clade</taxon>
        <taxon>Sphaeropleales</taxon>
        <taxon>Scenedesmaceae</taxon>
        <taxon>Tetradesmus</taxon>
    </lineage>
</organism>
<dbReference type="InterPro" id="IPR017437">
    <property type="entry name" value="ATP-NAD_kinase_PpnK-typ_C"/>
</dbReference>
<evidence type="ECO:0000256" key="4">
    <source>
        <dbReference type="ARBA" id="ARBA00022857"/>
    </source>
</evidence>